<dbReference type="AlphaFoldDB" id="A0A914UY77"/>
<proteinExistence type="predicted"/>
<evidence type="ECO:0000313" key="3">
    <source>
        <dbReference type="WBParaSite" id="PSAMB.scaffold1358size32551.g12627.t1"/>
    </source>
</evidence>
<dbReference type="WBParaSite" id="PSAMB.scaffold1358size32551.g12627.t1">
    <property type="protein sequence ID" value="PSAMB.scaffold1358size32551.g12627.t1"/>
    <property type="gene ID" value="PSAMB.scaffold1358size32551.g12627"/>
</dbReference>
<sequence length="109" mass="12030">MRCGAAALFASLGSQPFFRAERTEARASLLPSPSRRKPTLTYVGRATPLSGRRKRRMDHRKKGRRPLVEQQCARRLVAAHGRGAADVEAAGVRGEAEARVDGRLQHERA</sequence>
<feature type="compositionally biased region" description="Basic and acidic residues" evidence="1">
    <location>
        <begin position="94"/>
        <end position="109"/>
    </location>
</feature>
<keyword evidence="2" id="KW-1185">Reference proteome</keyword>
<evidence type="ECO:0000256" key="1">
    <source>
        <dbReference type="SAM" id="MobiDB-lite"/>
    </source>
</evidence>
<feature type="region of interest" description="Disordered" evidence="1">
    <location>
        <begin position="84"/>
        <end position="109"/>
    </location>
</feature>
<reference evidence="3" key="1">
    <citation type="submission" date="2022-11" db="UniProtKB">
        <authorList>
            <consortium name="WormBaseParasite"/>
        </authorList>
    </citation>
    <scope>IDENTIFICATION</scope>
</reference>
<accession>A0A914UY77</accession>
<name>A0A914UY77_9BILA</name>
<feature type="compositionally biased region" description="Basic residues" evidence="1">
    <location>
        <begin position="51"/>
        <end position="65"/>
    </location>
</feature>
<dbReference type="Proteomes" id="UP000887566">
    <property type="component" value="Unplaced"/>
</dbReference>
<evidence type="ECO:0000313" key="2">
    <source>
        <dbReference type="Proteomes" id="UP000887566"/>
    </source>
</evidence>
<feature type="region of interest" description="Disordered" evidence="1">
    <location>
        <begin position="45"/>
        <end position="69"/>
    </location>
</feature>
<feature type="compositionally biased region" description="Low complexity" evidence="1">
    <location>
        <begin position="84"/>
        <end position="93"/>
    </location>
</feature>
<protein>
    <submittedName>
        <fullName evidence="3">Uncharacterized protein</fullName>
    </submittedName>
</protein>
<organism evidence="2 3">
    <name type="scientific">Plectus sambesii</name>
    <dbReference type="NCBI Taxonomy" id="2011161"/>
    <lineage>
        <taxon>Eukaryota</taxon>
        <taxon>Metazoa</taxon>
        <taxon>Ecdysozoa</taxon>
        <taxon>Nematoda</taxon>
        <taxon>Chromadorea</taxon>
        <taxon>Plectida</taxon>
        <taxon>Plectina</taxon>
        <taxon>Plectoidea</taxon>
        <taxon>Plectidae</taxon>
        <taxon>Plectus</taxon>
    </lineage>
</organism>